<protein>
    <submittedName>
        <fullName evidence="1">XisI protein</fullName>
    </submittedName>
</protein>
<dbReference type="Gene3D" id="3.30.310.110">
    <property type="entry name" value="XisI-like"/>
    <property type="match status" value="1"/>
</dbReference>
<proteinExistence type="predicted"/>
<dbReference type="EMBL" id="JADEXF010000065">
    <property type="protein sequence ID" value="MBE9104007.1"/>
    <property type="molecule type" value="Genomic_DNA"/>
</dbReference>
<comment type="caution">
    <text evidence="1">The sequence shown here is derived from an EMBL/GenBank/DDBJ whole genome shotgun (WGS) entry which is preliminary data.</text>
</comment>
<evidence type="ECO:0000313" key="1">
    <source>
        <dbReference type="EMBL" id="MBE9104007.1"/>
    </source>
</evidence>
<gene>
    <name evidence="1" type="ORF">IQ229_03315</name>
</gene>
<keyword evidence="2" id="KW-1185">Reference proteome</keyword>
<dbReference type="SUPFAM" id="SSF143847">
    <property type="entry name" value="XisI-like"/>
    <property type="match status" value="1"/>
</dbReference>
<sequence>MADQLVSEGVPKQDIVIAYHAPYVRQYTEFAVG</sequence>
<dbReference type="InterPro" id="IPR014968">
    <property type="entry name" value="XisI"/>
</dbReference>
<dbReference type="Proteomes" id="UP000647836">
    <property type="component" value="Unassembled WGS sequence"/>
</dbReference>
<dbReference type="Pfam" id="PF08869">
    <property type="entry name" value="XisI"/>
    <property type="match status" value="1"/>
</dbReference>
<name>A0ABR9TV56_9NOSO</name>
<organism evidence="1 2">
    <name type="scientific">Nostoc cf. edaphicum LEGE 07299</name>
    <dbReference type="NCBI Taxonomy" id="2777974"/>
    <lineage>
        <taxon>Bacteria</taxon>
        <taxon>Bacillati</taxon>
        <taxon>Cyanobacteriota</taxon>
        <taxon>Cyanophyceae</taxon>
        <taxon>Nostocales</taxon>
        <taxon>Nostocaceae</taxon>
        <taxon>Nostoc</taxon>
    </lineage>
</organism>
<evidence type="ECO:0000313" key="2">
    <source>
        <dbReference type="Proteomes" id="UP000647836"/>
    </source>
</evidence>
<dbReference type="InterPro" id="IPR035943">
    <property type="entry name" value="XisI-like_sf"/>
</dbReference>
<accession>A0ABR9TV56</accession>
<reference evidence="1 2" key="1">
    <citation type="submission" date="2020-10" db="EMBL/GenBank/DDBJ databases">
        <authorList>
            <person name="Castelo-Branco R."/>
            <person name="Eusebio N."/>
            <person name="Adriana R."/>
            <person name="Vieira A."/>
            <person name="Brugerolle De Fraissinette N."/>
            <person name="Rezende De Castro R."/>
            <person name="Schneider M.P."/>
            <person name="Vasconcelos V."/>
            <person name="Leao P.N."/>
        </authorList>
    </citation>
    <scope>NUCLEOTIDE SEQUENCE [LARGE SCALE GENOMIC DNA]</scope>
    <source>
        <strain evidence="1 2">LEGE 07299</strain>
    </source>
</reference>